<evidence type="ECO:0000313" key="4">
    <source>
        <dbReference type="Proteomes" id="UP001370490"/>
    </source>
</evidence>
<dbReference type="InterPro" id="IPR013940">
    <property type="entry name" value="Spo22/ZIP4/TEX11"/>
</dbReference>
<comment type="caution">
    <text evidence="3">The sequence shown here is derived from an EMBL/GenBank/DDBJ whole genome shotgun (WGS) entry which is preliminary data.</text>
</comment>
<dbReference type="GO" id="GO:0051321">
    <property type="term" value="P:meiotic cell cycle"/>
    <property type="evidence" value="ECO:0007669"/>
    <property type="project" value="UniProtKB-KW"/>
</dbReference>
<reference evidence="3 4" key="1">
    <citation type="submission" date="2023-12" db="EMBL/GenBank/DDBJ databases">
        <title>A high-quality genome assembly for Dillenia turbinata (Dilleniales).</title>
        <authorList>
            <person name="Chanderbali A."/>
        </authorList>
    </citation>
    <scope>NUCLEOTIDE SEQUENCE [LARGE SCALE GENOMIC DNA]</scope>
    <source>
        <strain evidence="3">LSX21</strain>
        <tissue evidence="3">Leaf</tissue>
    </source>
</reference>
<dbReference type="SUPFAM" id="SSF48452">
    <property type="entry name" value="TPR-like"/>
    <property type="match status" value="2"/>
</dbReference>
<sequence>MRIAEISSPDLHQSQCQTLNEPQSQSHLLLSQLETLISESERLSQNLSSSSSSSDAHSLCDNLRLSLSSLSSLSPFTNSLNLSLWKLSFRLWNACVDLSNVSRLRAPQQQLKEENAKLRHVAADMLFLARDVSGIPSQAAKSALFYCKTGLIWHDLGKFDVAANCFDRATDLAKNIDVTSITHVEERRLLLDLNIARSRTAWEVLDRNLAVTLLNRSKNLLFGLGENYRVLANQYLVFGKSLLAKDESTEINQALKLMNESLELCEKGLRMTKKPSEAAELKNLKSKILRFVAASHLQRDEFESVLKCIRVLREGAATDQHPSLSVLAMKALLGLGRYREAEEELRGMVLSNGIPEGVWVSAVEDYFQAAGAAGAETVKVLFLGLLERCHVSAGSAVRLVHRVIGDSSGSAYRDGLRIRSKVVAELVSDERVVSLFTSKGTAKERTTMHAVLWNWCTYVMKGTELFCINGFATSLLSQATDCDVDVAADHFRSKDYETSAEMFEKSMLYVPQEVENRVLRAKGFRVLSLCHLGLSQLDQAHEYITEAEKLQPSITSAFLKFKIYLQNNAYDSATKQLQAMMTCLDFTPEFFALSAHEALACHALPVAVAALSNLLNLSAGKAMPTKVVVFRTLITILTHETGNEPEILKFMKQVQAQILELGADSLFGKEEVGRREMNWFAVHSWNVGIRTGKEKKYGLCAEFLRLSAGFYGFMADGADEENKLMVCKSFILSVSAMVASEKQSQTALLEAEVKQAVELLDRAGKILMPISTGPSTNMEHIATIEPELLFIYTFNAYDLYGRIADLKLQQLLVVKNFANSKACNSERLLQIGLAASQGPCSNSDVAAFTLNTCLTSLLGSPSPDYQNVALIIRKLITLTSIYKGNTDDDAPYGMYRQAYQIMVGLKEGEYPTEEGKWLAMTAWNRAALPVRLGKIDMAKRWMDIGLELARLVAGAETYKACMEDFVTSFRGKHEGDEDAEKA</sequence>
<dbReference type="EMBL" id="JBAMMX010000025">
    <property type="protein sequence ID" value="KAK6915155.1"/>
    <property type="molecule type" value="Genomic_DNA"/>
</dbReference>
<keyword evidence="1" id="KW-0469">Meiosis</keyword>
<feature type="non-terminal residue" evidence="3">
    <location>
        <position position="982"/>
    </location>
</feature>
<dbReference type="GO" id="GO:0090173">
    <property type="term" value="P:regulation of synaptonemal complex assembly"/>
    <property type="evidence" value="ECO:0007669"/>
    <property type="project" value="InterPro"/>
</dbReference>
<dbReference type="PANTHER" id="PTHR40375">
    <property type="entry name" value="SPORULATION-SPECIFIC PROTEIN 22"/>
    <property type="match status" value="1"/>
</dbReference>
<dbReference type="InterPro" id="IPR039057">
    <property type="entry name" value="Spo22/ZIP4"/>
</dbReference>
<dbReference type="Gene3D" id="1.25.40.10">
    <property type="entry name" value="Tetratricopeptide repeat domain"/>
    <property type="match status" value="2"/>
</dbReference>
<accession>A0AAN8UGH3</accession>
<keyword evidence="4" id="KW-1185">Reference proteome</keyword>
<dbReference type="PANTHER" id="PTHR40375:SF2">
    <property type="entry name" value="SPORULATION-SPECIFIC PROTEIN 22"/>
    <property type="match status" value="1"/>
</dbReference>
<gene>
    <name evidence="3" type="ORF">RJ641_020272</name>
</gene>
<dbReference type="Pfam" id="PF08631">
    <property type="entry name" value="SPO22"/>
    <property type="match status" value="1"/>
</dbReference>
<name>A0AAN8UGH3_9MAGN</name>
<dbReference type="AlphaFoldDB" id="A0AAN8UGH3"/>
<organism evidence="3 4">
    <name type="scientific">Dillenia turbinata</name>
    <dbReference type="NCBI Taxonomy" id="194707"/>
    <lineage>
        <taxon>Eukaryota</taxon>
        <taxon>Viridiplantae</taxon>
        <taxon>Streptophyta</taxon>
        <taxon>Embryophyta</taxon>
        <taxon>Tracheophyta</taxon>
        <taxon>Spermatophyta</taxon>
        <taxon>Magnoliopsida</taxon>
        <taxon>eudicotyledons</taxon>
        <taxon>Gunneridae</taxon>
        <taxon>Pentapetalae</taxon>
        <taxon>Dilleniales</taxon>
        <taxon>Dilleniaceae</taxon>
        <taxon>Dillenia</taxon>
    </lineage>
</organism>
<evidence type="ECO:0000313" key="3">
    <source>
        <dbReference type="EMBL" id="KAK6915155.1"/>
    </source>
</evidence>
<proteinExistence type="predicted"/>
<dbReference type="InterPro" id="IPR011990">
    <property type="entry name" value="TPR-like_helical_dom_sf"/>
</dbReference>
<evidence type="ECO:0000256" key="1">
    <source>
        <dbReference type="ARBA" id="ARBA00023254"/>
    </source>
</evidence>
<dbReference type="Proteomes" id="UP001370490">
    <property type="component" value="Unassembled WGS sequence"/>
</dbReference>
<protein>
    <recommendedName>
        <fullName evidence="2">Protein ZIP4 homolog</fullName>
    </recommendedName>
</protein>
<evidence type="ECO:0000256" key="2">
    <source>
        <dbReference type="ARBA" id="ARBA00031845"/>
    </source>
</evidence>